<reference evidence="2 3" key="1">
    <citation type="submission" date="2020-01" db="EMBL/GenBank/DDBJ databases">
        <title>Genome sequence of Arachis hypogaea, cultivar Shitouqi.</title>
        <authorList>
            <person name="Zhuang W."/>
            <person name="Chen H."/>
            <person name="Varshney R."/>
            <person name="Wang D."/>
            <person name="Ming R."/>
        </authorList>
    </citation>
    <scope>NUCLEOTIDE SEQUENCE [LARGE SCALE GENOMIC DNA]</scope>
    <source>
        <tissue evidence="2">Young leaf</tissue>
    </source>
</reference>
<dbReference type="GO" id="GO:0005886">
    <property type="term" value="C:plasma membrane"/>
    <property type="evidence" value="ECO:0007669"/>
    <property type="project" value="TreeGrafter"/>
</dbReference>
<dbReference type="InterPro" id="IPR051861">
    <property type="entry name" value="NET_actin-binding_domain"/>
</dbReference>
<sequence length="178" mass="20005">MSDKMISKVENDNVQKQVDVNSMSKKIKILRIWLLKISKTPDIIRENMPCNGSEKMVLENSVLVTFLRQLKSKAENLVTERDALEELRTQSKEFLAQQTDVKITMFKIWSLGAACCVAIFARVIIVSSGLLLTRLLFSGAHPFLWCKGEELPPDIAAGMNFVEGPSEKQNPRIGVILV</sequence>
<dbReference type="AlphaFoldDB" id="A0A6B9V9S8"/>
<name>A0A6B9V9S8_ARAHY</name>
<organism evidence="2 3">
    <name type="scientific">Arachis hypogaea</name>
    <name type="common">Peanut</name>
    <dbReference type="NCBI Taxonomy" id="3818"/>
    <lineage>
        <taxon>Eukaryota</taxon>
        <taxon>Viridiplantae</taxon>
        <taxon>Streptophyta</taxon>
        <taxon>Embryophyta</taxon>
        <taxon>Tracheophyta</taxon>
        <taxon>Spermatophyta</taxon>
        <taxon>Magnoliopsida</taxon>
        <taxon>eudicotyledons</taxon>
        <taxon>Gunneridae</taxon>
        <taxon>Pentapetalae</taxon>
        <taxon>rosids</taxon>
        <taxon>fabids</taxon>
        <taxon>Fabales</taxon>
        <taxon>Fabaceae</taxon>
        <taxon>Papilionoideae</taxon>
        <taxon>50 kb inversion clade</taxon>
        <taxon>dalbergioids sensu lato</taxon>
        <taxon>Dalbergieae</taxon>
        <taxon>Pterocarpus clade</taxon>
        <taxon>Arachis</taxon>
    </lineage>
</organism>
<evidence type="ECO:0000256" key="1">
    <source>
        <dbReference type="SAM" id="Phobius"/>
    </source>
</evidence>
<dbReference type="Proteomes" id="UP000464620">
    <property type="component" value="Chromosome B09"/>
</dbReference>
<dbReference type="GO" id="GO:0051015">
    <property type="term" value="F:actin filament binding"/>
    <property type="evidence" value="ECO:0007669"/>
    <property type="project" value="TreeGrafter"/>
</dbReference>
<evidence type="ECO:0000313" key="3">
    <source>
        <dbReference type="Proteomes" id="UP000464620"/>
    </source>
</evidence>
<keyword evidence="1" id="KW-0812">Transmembrane</keyword>
<dbReference type="PANTHER" id="PTHR32258:SF32">
    <property type="entry name" value="PROTEIN NETWORKED 1D"/>
    <property type="match status" value="1"/>
</dbReference>
<keyword evidence="1" id="KW-0472">Membrane</keyword>
<dbReference type="PANTHER" id="PTHR32258">
    <property type="entry name" value="PROTEIN NETWORKED 4A"/>
    <property type="match status" value="1"/>
</dbReference>
<protein>
    <submittedName>
        <fullName evidence="2">Uncharacterized protein</fullName>
    </submittedName>
</protein>
<feature type="transmembrane region" description="Helical" evidence="1">
    <location>
        <begin position="108"/>
        <end position="132"/>
    </location>
</feature>
<gene>
    <name evidence="2" type="ORF">DS421_19g658760</name>
</gene>
<evidence type="ECO:0000313" key="2">
    <source>
        <dbReference type="EMBL" id="QHN78133.1"/>
    </source>
</evidence>
<accession>A0A6B9V9S8</accession>
<proteinExistence type="predicted"/>
<keyword evidence="1" id="KW-1133">Transmembrane helix</keyword>
<dbReference type="EMBL" id="CP031001">
    <property type="protein sequence ID" value="QHN78133.1"/>
    <property type="molecule type" value="Genomic_DNA"/>
</dbReference>